<dbReference type="RefSeq" id="WP_407657326.1">
    <property type="nucleotide sequence ID" value="NZ_FQVU01000003.1"/>
</dbReference>
<protein>
    <recommendedName>
        <fullName evidence="8">Apolipoprotein N-acyltransferase</fullName>
        <shortName evidence="8">ALP N-acyltransferase</shortName>
        <ecNumber evidence="8">2.3.1.269</ecNumber>
    </recommendedName>
</protein>
<comment type="similarity">
    <text evidence="8">Belongs to the CN hydrolase family. Apolipoprotein N-acyltransferase subfamily.</text>
</comment>
<dbReference type="NCBIfam" id="TIGR00546">
    <property type="entry name" value="lnt"/>
    <property type="match status" value="1"/>
</dbReference>
<comment type="function">
    <text evidence="8">Catalyzes the phospholipid dependent N-acylation of the N-terminal cysteine of apolipoprotein, the last step in lipoprotein maturation.</text>
</comment>
<dbReference type="PANTHER" id="PTHR38686">
    <property type="entry name" value="APOLIPOPROTEIN N-ACYLTRANSFERASE"/>
    <property type="match status" value="1"/>
</dbReference>
<dbReference type="HAMAP" id="MF_01148">
    <property type="entry name" value="Lnt"/>
    <property type="match status" value="1"/>
</dbReference>
<evidence type="ECO:0000256" key="9">
    <source>
        <dbReference type="SAM" id="MobiDB-lite"/>
    </source>
</evidence>
<feature type="transmembrane region" description="Helical" evidence="8">
    <location>
        <begin position="167"/>
        <end position="191"/>
    </location>
</feature>
<name>A0A1M5MUY5_9ACTN</name>
<accession>A0A1M5MUY5</accession>
<dbReference type="STRING" id="1206085.SAMN05443575_2836"/>
<keyword evidence="2 8" id="KW-1003">Cell membrane</keyword>
<keyword evidence="7 8" id="KW-0012">Acyltransferase</keyword>
<evidence type="ECO:0000256" key="6">
    <source>
        <dbReference type="ARBA" id="ARBA00023136"/>
    </source>
</evidence>
<comment type="catalytic activity">
    <reaction evidence="8">
        <text>N-terminal S-1,2-diacyl-sn-glyceryl-L-cysteinyl-[lipoprotein] + a glycerophospholipid = N-acyl-S-1,2-diacyl-sn-glyceryl-L-cysteinyl-[lipoprotein] + a 2-acyl-sn-glycero-3-phospholipid + H(+)</text>
        <dbReference type="Rhea" id="RHEA:48228"/>
        <dbReference type="Rhea" id="RHEA-COMP:14681"/>
        <dbReference type="Rhea" id="RHEA-COMP:14684"/>
        <dbReference type="ChEBI" id="CHEBI:15378"/>
        <dbReference type="ChEBI" id="CHEBI:136912"/>
        <dbReference type="ChEBI" id="CHEBI:140656"/>
        <dbReference type="ChEBI" id="CHEBI:140657"/>
        <dbReference type="ChEBI" id="CHEBI:140660"/>
        <dbReference type="EC" id="2.3.1.269"/>
    </reaction>
</comment>
<evidence type="ECO:0000313" key="12">
    <source>
        <dbReference type="Proteomes" id="UP000186132"/>
    </source>
</evidence>
<comment type="subcellular location">
    <subcellularLocation>
        <location evidence="1 8">Cell membrane</location>
        <topology evidence="1 8">Multi-pass membrane protein</topology>
    </subcellularLocation>
</comment>
<evidence type="ECO:0000259" key="10">
    <source>
        <dbReference type="PROSITE" id="PS50263"/>
    </source>
</evidence>
<evidence type="ECO:0000256" key="1">
    <source>
        <dbReference type="ARBA" id="ARBA00004651"/>
    </source>
</evidence>
<keyword evidence="11" id="KW-0449">Lipoprotein</keyword>
<keyword evidence="4 8" id="KW-0812">Transmembrane</keyword>
<proteinExistence type="inferred from homology"/>
<gene>
    <name evidence="8" type="primary">lnt</name>
    <name evidence="11" type="ORF">SAMN05443575_2836</name>
</gene>
<feature type="transmembrane region" description="Helical" evidence="8">
    <location>
        <begin position="29"/>
        <end position="52"/>
    </location>
</feature>
<dbReference type="EC" id="2.3.1.269" evidence="8"/>
<dbReference type="InterPro" id="IPR045378">
    <property type="entry name" value="LNT_N"/>
</dbReference>
<sequence length="547" mass="57023">MTVASAAGSDTGPMTALAAVRPAAFPRRWAALVAVGGGVIGVLAFPTVGWWPAALLSVAMLSLAVDGRRARTGAWLGYAYGLAFLLPLVHWTGVYVGPVPWLLLCAACAAFFAVLGAVLPVLARVPGGAFWVGAAWVLQEFLRDRLPFGGFPWGRLAFSQATSPLRWFAALGGAPLVTFAVAVAGAGLASALRAAWPWRSRGVIAGAALALAVPALGALVAWPLGPAPDRDGRTERIAVIQGGLPDRGLQFQDRARQVLDNHVRQTLALARRIDAGEVARPDLVLWPENSSDIDPYRDAAAYAEIDRAVKAVGAPVLVGAILQGPGADHRRNAGILWSPTTGPGARYEKRHPVPFAEYIPLRGIAEAVSSDAKSVTQDMVAGTGDGLLRGGPVPLGDVICFEVAYDDLVRSSVSAGAQLLVVQTNNATFGHTAETYQQLAMSQLRAVESGRTVVQASTTGESAVIGPDGGIRARSGALFTPATLLETVPVRSAQTPATVVGAWPEYVLTFLAAAGVLAVITLRRRRSATPEPPPPAAPARDQAMVTT</sequence>
<feature type="transmembrane region" description="Helical" evidence="8">
    <location>
        <begin position="101"/>
        <end position="123"/>
    </location>
</feature>
<comment type="pathway">
    <text evidence="8">Protein modification; lipoprotein biosynthesis (N-acyl transfer).</text>
</comment>
<dbReference type="InterPro" id="IPR036526">
    <property type="entry name" value="C-N_Hydrolase_sf"/>
</dbReference>
<feature type="region of interest" description="Disordered" evidence="9">
    <location>
        <begin position="525"/>
        <end position="547"/>
    </location>
</feature>
<dbReference type="UniPathway" id="UPA00666"/>
<reference evidence="11 12" key="1">
    <citation type="submission" date="2016-11" db="EMBL/GenBank/DDBJ databases">
        <authorList>
            <person name="Jaros S."/>
            <person name="Januszkiewicz K."/>
            <person name="Wedrychowicz H."/>
        </authorList>
    </citation>
    <scope>NUCLEOTIDE SEQUENCE [LARGE SCALE GENOMIC DNA]</scope>
    <source>
        <strain evidence="11 12">DSM 45627</strain>
    </source>
</reference>
<dbReference type="Pfam" id="PF20154">
    <property type="entry name" value="LNT_N"/>
    <property type="match status" value="1"/>
</dbReference>
<dbReference type="PROSITE" id="PS50263">
    <property type="entry name" value="CN_HYDROLASE"/>
    <property type="match status" value="1"/>
</dbReference>
<evidence type="ECO:0000313" key="11">
    <source>
        <dbReference type="EMBL" id="SHG81091.1"/>
    </source>
</evidence>
<organism evidence="11 12">
    <name type="scientific">Jatrophihabitans endophyticus</name>
    <dbReference type="NCBI Taxonomy" id="1206085"/>
    <lineage>
        <taxon>Bacteria</taxon>
        <taxon>Bacillati</taxon>
        <taxon>Actinomycetota</taxon>
        <taxon>Actinomycetes</taxon>
        <taxon>Jatrophihabitantales</taxon>
        <taxon>Jatrophihabitantaceae</taxon>
        <taxon>Jatrophihabitans</taxon>
    </lineage>
</organism>
<dbReference type="GO" id="GO:0005886">
    <property type="term" value="C:plasma membrane"/>
    <property type="evidence" value="ECO:0007669"/>
    <property type="project" value="UniProtKB-SubCell"/>
</dbReference>
<dbReference type="SUPFAM" id="SSF56317">
    <property type="entry name" value="Carbon-nitrogen hydrolase"/>
    <property type="match status" value="1"/>
</dbReference>
<dbReference type="EMBL" id="FQVU01000003">
    <property type="protein sequence ID" value="SHG81091.1"/>
    <property type="molecule type" value="Genomic_DNA"/>
</dbReference>
<feature type="transmembrane region" description="Helical" evidence="8">
    <location>
        <begin position="72"/>
        <end position="89"/>
    </location>
</feature>
<dbReference type="Proteomes" id="UP000186132">
    <property type="component" value="Unassembled WGS sequence"/>
</dbReference>
<evidence type="ECO:0000256" key="2">
    <source>
        <dbReference type="ARBA" id="ARBA00022475"/>
    </source>
</evidence>
<evidence type="ECO:0000256" key="4">
    <source>
        <dbReference type="ARBA" id="ARBA00022692"/>
    </source>
</evidence>
<evidence type="ECO:0000256" key="8">
    <source>
        <dbReference type="HAMAP-Rule" id="MF_01148"/>
    </source>
</evidence>
<dbReference type="Gene3D" id="3.60.110.10">
    <property type="entry name" value="Carbon-nitrogen hydrolase"/>
    <property type="match status" value="1"/>
</dbReference>
<dbReference type="GO" id="GO:0042158">
    <property type="term" value="P:lipoprotein biosynthetic process"/>
    <property type="evidence" value="ECO:0007669"/>
    <property type="project" value="UniProtKB-UniRule"/>
</dbReference>
<dbReference type="InterPro" id="IPR004563">
    <property type="entry name" value="Apolipo_AcylTrfase"/>
</dbReference>
<keyword evidence="3 8" id="KW-0808">Transferase</keyword>
<dbReference type="PANTHER" id="PTHR38686:SF1">
    <property type="entry name" value="APOLIPOPROTEIN N-ACYLTRANSFERASE"/>
    <property type="match status" value="1"/>
</dbReference>
<dbReference type="CDD" id="cd07571">
    <property type="entry name" value="ALP_N-acyl_transferase"/>
    <property type="match status" value="1"/>
</dbReference>
<keyword evidence="5 8" id="KW-1133">Transmembrane helix</keyword>
<dbReference type="Pfam" id="PF00795">
    <property type="entry name" value="CN_hydrolase"/>
    <property type="match status" value="1"/>
</dbReference>
<evidence type="ECO:0000256" key="3">
    <source>
        <dbReference type="ARBA" id="ARBA00022679"/>
    </source>
</evidence>
<dbReference type="GO" id="GO:0016410">
    <property type="term" value="F:N-acyltransferase activity"/>
    <property type="evidence" value="ECO:0007669"/>
    <property type="project" value="UniProtKB-UniRule"/>
</dbReference>
<dbReference type="InterPro" id="IPR003010">
    <property type="entry name" value="C-N_Hydrolase"/>
</dbReference>
<evidence type="ECO:0000256" key="7">
    <source>
        <dbReference type="ARBA" id="ARBA00023315"/>
    </source>
</evidence>
<keyword evidence="12" id="KW-1185">Reference proteome</keyword>
<keyword evidence="6 8" id="KW-0472">Membrane</keyword>
<feature type="domain" description="CN hydrolase" evidence="10">
    <location>
        <begin position="235"/>
        <end position="490"/>
    </location>
</feature>
<feature type="transmembrane region" description="Helical" evidence="8">
    <location>
        <begin position="203"/>
        <end position="224"/>
    </location>
</feature>
<evidence type="ECO:0000256" key="5">
    <source>
        <dbReference type="ARBA" id="ARBA00022989"/>
    </source>
</evidence>
<comment type="caution">
    <text evidence="8">Lacks conserved residue(s) required for the propagation of feature annotation.</text>
</comment>
<feature type="compositionally biased region" description="Low complexity" evidence="9">
    <location>
        <begin position="538"/>
        <end position="547"/>
    </location>
</feature>
<dbReference type="AlphaFoldDB" id="A0A1M5MUY5"/>